<dbReference type="Proteomes" id="UP000005289">
    <property type="component" value="Chromosome"/>
</dbReference>
<name>W0DMW6_9GAMM</name>
<dbReference type="InterPro" id="IPR027266">
    <property type="entry name" value="TrmE/GcvT-like"/>
</dbReference>
<dbReference type="STRING" id="713585.THITH_17495"/>
<dbReference type="GO" id="GO:0005829">
    <property type="term" value="C:cytosol"/>
    <property type="evidence" value="ECO:0007669"/>
    <property type="project" value="TreeGrafter"/>
</dbReference>
<dbReference type="OrthoDB" id="9805918at2"/>
<feature type="binding site" evidence="6">
    <location>
        <position position="245"/>
    </location>
    <ligand>
        <name>K(+)</name>
        <dbReference type="ChEBI" id="CHEBI:29103"/>
    </ligand>
</feature>
<dbReference type="InterPro" id="IPR004520">
    <property type="entry name" value="GTPase_MnmE"/>
</dbReference>
<keyword evidence="4 6" id="KW-0630">Potassium</keyword>
<dbReference type="EC" id="3.6.-.-" evidence="6"/>
<dbReference type="PANTHER" id="PTHR42714">
    <property type="entry name" value="TRNA MODIFICATION GTPASE GTPBP3"/>
    <property type="match status" value="1"/>
</dbReference>
<keyword evidence="6" id="KW-0963">Cytoplasm</keyword>
<dbReference type="NCBIfam" id="TIGR00231">
    <property type="entry name" value="small_GTP"/>
    <property type="match status" value="1"/>
</dbReference>
<dbReference type="SUPFAM" id="SSF52540">
    <property type="entry name" value="P-loop containing nucleoside triphosphate hydrolases"/>
    <property type="match status" value="1"/>
</dbReference>
<evidence type="ECO:0000256" key="2">
    <source>
        <dbReference type="ARBA" id="ARBA00022694"/>
    </source>
</evidence>
<dbReference type="RefSeq" id="WP_006746595.1">
    <property type="nucleotide sequence ID" value="NZ_CP007029.1"/>
</dbReference>
<dbReference type="CDD" id="cd14858">
    <property type="entry name" value="TrmE_N"/>
    <property type="match status" value="1"/>
</dbReference>
<feature type="binding site" evidence="6">
    <location>
        <begin position="245"/>
        <end position="251"/>
    </location>
    <ligand>
        <name>GTP</name>
        <dbReference type="ChEBI" id="CHEBI:37565"/>
    </ligand>
</feature>
<feature type="binding site" evidence="6">
    <location>
        <position position="24"/>
    </location>
    <ligand>
        <name>(6S)-5-formyl-5,6,7,8-tetrahydrofolate</name>
        <dbReference type="ChEBI" id="CHEBI:57457"/>
    </ligand>
</feature>
<feature type="binding site" evidence="6">
    <location>
        <position position="247"/>
    </location>
    <ligand>
        <name>K(+)</name>
        <dbReference type="ChEBI" id="CHEBI:29103"/>
    </ligand>
</feature>
<dbReference type="Gene3D" id="3.40.50.300">
    <property type="entry name" value="P-loop containing nucleotide triphosphate hydrolases"/>
    <property type="match status" value="1"/>
</dbReference>
<keyword evidence="2 6" id="KW-0819">tRNA processing</keyword>
<keyword evidence="6" id="KW-0460">Magnesium</keyword>
<dbReference type="InterPro" id="IPR027368">
    <property type="entry name" value="MnmE_dom2"/>
</dbReference>
<dbReference type="InterPro" id="IPR018948">
    <property type="entry name" value="GTP-bd_TrmE_N"/>
</dbReference>
<dbReference type="PANTHER" id="PTHR42714:SF2">
    <property type="entry name" value="TRNA MODIFICATION GTPASE GTPBP3, MITOCHONDRIAL"/>
    <property type="match status" value="1"/>
</dbReference>
<dbReference type="HOGENOM" id="CLU_019624_4_1_6"/>
<keyword evidence="5 6" id="KW-0342">GTP-binding</keyword>
<evidence type="ECO:0000259" key="8">
    <source>
        <dbReference type="PROSITE" id="PS51709"/>
    </source>
</evidence>
<feature type="binding site" evidence="6">
    <location>
        <begin position="226"/>
        <end position="231"/>
    </location>
    <ligand>
        <name>GTP</name>
        <dbReference type="ChEBI" id="CHEBI:37565"/>
    </ligand>
</feature>
<comment type="function">
    <text evidence="6">Exhibits a very high intrinsic GTPase hydrolysis rate. Involved in the addition of a carboxymethylaminomethyl (cmnm) group at the wobble position (U34) of certain tRNAs, forming tRNA-cmnm(5)s(2)U34.</text>
</comment>
<dbReference type="GO" id="GO:0002098">
    <property type="term" value="P:tRNA wobble uridine modification"/>
    <property type="evidence" value="ECO:0007669"/>
    <property type="project" value="TreeGrafter"/>
</dbReference>
<dbReference type="Pfam" id="PF10396">
    <property type="entry name" value="TrmE_N"/>
    <property type="match status" value="1"/>
</dbReference>
<dbReference type="Gene3D" id="3.30.1360.120">
    <property type="entry name" value="Probable tRNA modification gtpase trme, domain 1"/>
    <property type="match status" value="1"/>
</dbReference>
<keyword evidence="3 6" id="KW-0547">Nucleotide-binding</keyword>
<dbReference type="InterPro" id="IPR025867">
    <property type="entry name" value="MnmE_helical"/>
</dbReference>
<dbReference type="Pfam" id="PF01926">
    <property type="entry name" value="MMR_HSR1"/>
    <property type="match status" value="1"/>
</dbReference>
<dbReference type="EMBL" id="CP007029">
    <property type="protein sequence ID" value="AHE99791.1"/>
    <property type="molecule type" value="Genomic_DNA"/>
</dbReference>
<keyword evidence="10" id="KW-1185">Reference proteome</keyword>
<feature type="binding site" evidence="6">
    <location>
        <position position="435"/>
    </location>
    <ligand>
        <name>(6S)-5-formyl-5,6,7,8-tetrahydrofolate</name>
        <dbReference type="ChEBI" id="CHEBI:57457"/>
    </ligand>
</feature>
<comment type="caution">
    <text evidence="6">Lacks conserved residue(s) required for the propagation of feature annotation.</text>
</comment>
<feature type="domain" description="TrmE-type G" evidence="8">
    <location>
        <begin position="216"/>
        <end position="362"/>
    </location>
</feature>
<feature type="binding site" evidence="6">
    <location>
        <position position="230"/>
    </location>
    <ligand>
        <name>Mg(2+)</name>
        <dbReference type="ChEBI" id="CHEBI:18420"/>
    </ligand>
</feature>
<dbReference type="InterPro" id="IPR031168">
    <property type="entry name" value="G_TrmE"/>
</dbReference>
<reference evidence="9 10" key="1">
    <citation type="submission" date="2013-12" db="EMBL/GenBank/DDBJ databases">
        <authorList>
            <consortium name="DOE Joint Genome Institute"/>
            <person name="Muyzer G."/>
            <person name="Huntemann M."/>
            <person name="Han J."/>
            <person name="Chen A."/>
            <person name="Kyrpides N."/>
            <person name="Mavromatis K."/>
            <person name="Markowitz V."/>
            <person name="Palaniappan K."/>
            <person name="Ivanova N."/>
            <person name="Schaumberg A."/>
            <person name="Pati A."/>
            <person name="Liolios K."/>
            <person name="Nordberg H.P."/>
            <person name="Cantor M.N."/>
            <person name="Hua S.X."/>
            <person name="Woyke T."/>
        </authorList>
    </citation>
    <scope>NUCLEOTIDE SEQUENCE [LARGE SCALE GENOMIC DNA]</scope>
    <source>
        <strain evidence="9 10">ARh 1</strain>
    </source>
</reference>
<comment type="similarity">
    <text evidence="1 6 7">Belongs to the TRAFAC class TrmE-Era-EngA-EngB-Septin-like GTPase superfamily. TrmE GTPase family.</text>
</comment>
<dbReference type="CDD" id="cd04164">
    <property type="entry name" value="trmE"/>
    <property type="match status" value="1"/>
</dbReference>
<evidence type="ECO:0000256" key="3">
    <source>
        <dbReference type="ARBA" id="ARBA00022741"/>
    </source>
</evidence>
<dbReference type="NCBIfam" id="NF003661">
    <property type="entry name" value="PRK05291.1-3"/>
    <property type="match status" value="1"/>
</dbReference>
<dbReference type="NCBIfam" id="TIGR00450">
    <property type="entry name" value="mnmE_trmE_thdF"/>
    <property type="match status" value="1"/>
</dbReference>
<feature type="binding site" evidence="6">
    <location>
        <position position="226"/>
    </location>
    <ligand>
        <name>K(+)</name>
        <dbReference type="ChEBI" id="CHEBI:29103"/>
    </ligand>
</feature>
<feature type="binding site" evidence="6">
    <location>
        <position position="251"/>
    </location>
    <ligand>
        <name>Mg(2+)</name>
        <dbReference type="ChEBI" id="CHEBI:18420"/>
    </ligand>
</feature>
<evidence type="ECO:0000256" key="7">
    <source>
        <dbReference type="RuleBase" id="RU003313"/>
    </source>
</evidence>
<comment type="subcellular location">
    <subcellularLocation>
        <location evidence="6">Cytoplasm</location>
    </subcellularLocation>
</comment>
<gene>
    <name evidence="6" type="primary">mnmE</name>
    <name evidence="6" type="synonym">trmE</name>
    <name evidence="9" type="ORF">THITH_17495</name>
</gene>
<dbReference type="GO" id="GO:0046872">
    <property type="term" value="F:metal ion binding"/>
    <property type="evidence" value="ECO:0007669"/>
    <property type="project" value="UniProtKB-KW"/>
</dbReference>
<dbReference type="AlphaFoldDB" id="W0DMW6"/>
<evidence type="ECO:0000256" key="5">
    <source>
        <dbReference type="ARBA" id="ARBA00023134"/>
    </source>
</evidence>
<dbReference type="GO" id="GO:0030488">
    <property type="term" value="P:tRNA methylation"/>
    <property type="evidence" value="ECO:0007669"/>
    <property type="project" value="TreeGrafter"/>
</dbReference>
<comment type="cofactor">
    <cofactor evidence="6">
        <name>K(+)</name>
        <dbReference type="ChEBI" id="CHEBI:29103"/>
    </cofactor>
    <text evidence="6">Binds 1 potassium ion per subunit.</text>
</comment>
<dbReference type="InterPro" id="IPR027417">
    <property type="entry name" value="P-loop_NTPase"/>
</dbReference>
<keyword evidence="6" id="KW-0378">Hydrolase</keyword>
<evidence type="ECO:0000313" key="9">
    <source>
        <dbReference type="EMBL" id="AHE99791.1"/>
    </source>
</evidence>
<protein>
    <recommendedName>
        <fullName evidence="6">tRNA modification GTPase MnmE</fullName>
        <ecNumber evidence="6">3.6.-.-</ecNumber>
    </recommendedName>
</protein>
<evidence type="ECO:0000313" key="10">
    <source>
        <dbReference type="Proteomes" id="UP000005289"/>
    </source>
</evidence>
<dbReference type="HAMAP" id="MF_00379">
    <property type="entry name" value="GTPase_MnmE"/>
    <property type="match status" value="1"/>
</dbReference>
<evidence type="ECO:0000256" key="4">
    <source>
        <dbReference type="ARBA" id="ARBA00022958"/>
    </source>
</evidence>
<proteinExistence type="inferred from homology"/>
<dbReference type="PROSITE" id="PS51709">
    <property type="entry name" value="G_TRME"/>
    <property type="match status" value="1"/>
</dbReference>
<feature type="binding site" evidence="6">
    <location>
        <begin position="270"/>
        <end position="273"/>
    </location>
    <ligand>
        <name>GTP</name>
        <dbReference type="ChEBI" id="CHEBI:37565"/>
    </ligand>
</feature>
<dbReference type="KEGG" id="tti:THITH_17495"/>
<evidence type="ECO:0000256" key="6">
    <source>
        <dbReference type="HAMAP-Rule" id="MF_00379"/>
    </source>
</evidence>
<accession>W0DMW6</accession>
<dbReference type="Pfam" id="PF12631">
    <property type="entry name" value="MnmE_helical"/>
    <property type="match status" value="1"/>
</dbReference>
<feature type="binding site" evidence="6">
    <location>
        <position position="250"/>
    </location>
    <ligand>
        <name>K(+)</name>
        <dbReference type="ChEBI" id="CHEBI:29103"/>
    </ligand>
</feature>
<keyword evidence="6" id="KW-0479">Metal-binding</keyword>
<evidence type="ECO:0000256" key="1">
    <source>
        <dbReference type="ARBA" id="ARBA00011043"/>
    </source>
</evidence>
<feature type="binding site" evidence="6">
    <location>
        <position position="81"/>
    </location>
    <ligand>
        <name>(6S)-5-formyl-5,6,7,8-tetrahydrofolate</name>
        <dbReference type="ChEBI" id="CHEBI:57457"/>
    </ligand>
</feature>
<dbReference type="InterPro" id="IPR006073">
    <property type="entry name" value="GTP-bd"/>
</dbReference>
<organism evidence="9 10">
    <name type="scientific">Thioalkalivibrio paradoxus ARh 1</name>
    <dbReference type="NCBI Taxonomy" id="713585"/>
    <lineage>
        <taxon>Bacteria</taxon>
        <taxon>Pseudomonadati</taxon>
        <taxon>Pseudomonadota</taxon>
        <taxon>Gammaproteobacteria</taxon>
        <taxon>Chromatiales</taxon>
        <taxon>Ectothiorhodospiraceae</taxon>
        <taxon>Thioalkalivibrio</taxon>
    </lineage>
</organism>
<dbReference type="PRINTS" id="PR00449">
    <property type="entry name" value="RASTRNSFRMNG"/>
</dbReference>
<dbReference type="Gene3D" id="1.20.120.430">
    <property type="entry name" value="tRNA modification GTPase MnmE domain 2"/>
    <property type="match status" value="1"/>
</dbReference>
<feature type="binding site" evidence="6">
    <location>
        <position position="120"/>
    </location>
    <ligand>
        <name>(6S)-5-formyl-5,6,7,8-tetrahydrofolate</name>
        <dbReference type="ChEBI" id="CHEBI:57457"/>
    </ligand>
</feature>
<dbReference type="GO" id="GO:0003924">
    <property type="term" value="F:GTPase activity"/>
    <property type="evidence" value="ECO:0007669"/>
    <property type="project" value="UniProtKB-UniRule"/>
</dbReference>
<sequence>MAGGADTIVAVATPPGVGGIGVLRLSGPRARVVAEAIAGPRLPVRCASHRRLRSADGTLVDDGLVLFFPEPASYTGEDVVELQGHGSPVLLQQLQDAALQLGARLARPGEFTERAFLNDRMDLAQAEAVADLIHAQTAAAARLARSSLDGALARELEPVGAEIRALRVLIEAEIDFGETDLESTAAVEVATRAAELAASIDDLVARLRPARVFSTGLRLALVGAPNVGKSSLMNRLADAEVAIVTEIPGTTRDVLRAPIAIDGIPVELIDTAGLRESDDAVERIGIERARSAAASADIIVEVLDLTRPEARAPLPDLPGIPVLQVWNKVDLMPGGGAQALRVSAFSGEGIDRLRAAIRAEIGLGDPGEQRFSVRSRHLEGLSAAAACLRRIDVGLAPDLIAEELRLAERSLEALLGRGDPEELLGAIFAGFCIGK</sequence>
<dbReference type="InterPro" id="IPR005225">
    <property type="entry name" value="Small_GTP-bd"/>
</dbReference>
<dbReference type="GO" id="GO:0005525">
    <property type="term" value="F:GTP binding"/>
    <property type="evidence" value="ECO:0007669"/>
    <property type="project" value="UniProtKB-UniRule"/>
</dbReference>
<comment type="subunit">
    <text evidence="6">Homodimer. Heterotetramer of two MnmE and two MnmG subunits.</text>
</comment>